<protein>
    <submittedName>
        <fullName evidence="2">Uncharacterized protein</fullName>
    </submittedName>
</protein>
<organism evidence="1 2">
    <name type="scientific">Ascaris lumbricoides</name>
    <name type="common">Giant roundworm</name>
    <dbReference type="NCBI Taxonomy" id="6252"/>
    <lineage>
        <taxon>Eukaryota</taxon>
        <taxon>Metazoa</taxon>
        <taxon>Ecdysozoa</taxon>
        <taxon>Nematoda</taxon>
        <taxon>Chromadorea</taxon>
        <taxon>Rhabditida</taxon>
        <taxon>Spirurina</taxon>
        <taxon>Ascaridomorpha</taxon>
        <taxon>Ascaridoidea</taxon>
        <taxon>Ascarididae</taxon>
        <taxon>Ascaris</taxon>
    </lineage>
</organism>
<sequence>MNILMIKLTIANVKCIDILTADVRFIPISDVNLISHQMLHRTTMNSQPSVIECCNFKVEEWYHITRNRLTAVTINR</sequence>
<accession>A0A0M3HGS1</accession>
<dbReference type="WBParaSite" id="ALUE_0000071601-mRNA-1">
    <property type="protein sequence ID" value="ALUE_0000071601-mRNA-1"/>
    <property type="gene ID" value="ALUE_0000071601"/>
</dbReference>
<evidence type="ECO:0000313" key="2">
    <source>
        <dbReference type="WBParaSite" id="ALUE_0000071601-mRNA-1"/>
    </source>
</evidence>
<dbReference type="AlphaFoldDB" id="A0A0M3HGS1"/>
<proteinExistence type="predicted"/>
<dbReference type="Proteomes" id="UP000036681">
    <property type="component" value="Unplaced"/>
</dbReference>
<reference evidence="2" key="1">
    <citation type="submission" date="2017-02" db="UniProtKB">
        <authorList>
            <consortium name="WormBaseParasite"/>
        </authorList>
    </citation>
    <scope>IDENTIFICATION</scope>
</reference>
<keyword evidence="1" id="KW-1185">Reference proteome</keyword>
<evidence type="ECO:0000313" key="1">
    <source>
        <dbReference type="Proteomes" id="UP000036681"/>
    </source>
</evidence>
<name>A0A0M3HGS1_ASCLU</name>